<organism evidence="11 12">
    <name type="scientific">Tribonema minus</name>
    <dbReference type="NCBI Taxonomy" id="303371"/>
    <lineage>
        <taxon>Eukaryota</taxon>
        <taxon>Sar</taxon>
        <taxon>Stramenopiles</taxon>
        <taxon>Ochrophyta</taxon>
        <taxon>PX clade</taxon>
        <taxon>Xanthophyceae</taxon>
        <taxon>Tribonematales</taxon>
        <taxon>Tribonemataceae</taxon>
        <taxon>Tribonema</taxon>
    </lineage>
</organism>
<feature type="transmembrane region" description="Helical" evidence="10">
    <location>
        <begin position="99"/>
        <end position="120"/>
    </location>
</feature>
<evidence type="ECO:0000313" key="12">
    <source>
        <dbReference type="Proteomes" id="UP000664859"/>
    </source>
</evidence>
<feature type="transmembrane region" description="Helical" evidence="10">
    <location>
        <begin position="43"/>
        <end position="61"/>
    </location>
</feature>
<evidence type="ECO:0000256" key="10">
    <source>
        <dbReference type="SAM" id="Phobius"/>
    </source>
</evidence>
<evidence type="ECO:0000256" key="4">
    <source>
        <dbReference type="ARBA" id="ARBA00022475"/>
    </source>
</evidence>
<evidence type="ECO:0000256" key="6">
    <source>
        <dbReference type="ARBA" id="ARBA00022692"/>
    </source>
</evidence>
<reference evidence="11" key="1">
    <citation type="submission" date="2021-02" db="EMBL/GenBank/DDBJ databases">
        <title>First Annotated Genome of the Yellow-green Alga Tribonema minus.</title>
        <authorList>
            <person name="Mahan K.M."/>
        </authorList>
    </citation>
    <scope>NUCLEOTIDE SEQUENCE</scope>
    <source>
        <strain evidence="11">UTEX B ZZ1240</strain>
    </source>
</reference>
<feature type="transmembrane region" description="Helical" evidence="10">
    <location>
        <begin position="67"/>
        <end position="87"/>
    </location>
</feature>
<evidence type="ECO:0000313" key="11">
    <source>
        <dbReference type="EMBL" id="KAG5182478.1"/>
    </source>
</evidence>
<feature type="transmembrane region" description="Helical" evidence="10">
    <location>
        <begin position="162"/>
        <end position="185"/>
    </location>
</feature>
<dbReference type="PANTHER" id="PTHR10791:SF30">
    <property type="entry name" value="SUGAR TRANSPORTER SWEET1"/>
    <property type="match status" value="1"/>
</dbReference>
<keyword evidence="7" id="KW-0677">Repeat</keyword>
<dbReference type="Proteomes" id="UP000664859">
    <property type="component" value="Unassembled WGS sequence"/>
</dbReference>
<keyword evidence="5" id="KW-0762">Sugar transport</keyword>
<comment type="similarity">
    <text evidence="2">Belongs to the SWEET sugar transporter family.</text>
</comment>
<dbReference type="GO" id="GO:0051119">
    <property type="term" value="F:sugar transmembrane transporter activity"/>
    <property type="evidence" value="ECO:0007669"/>
    <property type="project" value="InterPro"/>
</dbReference>
<evidence type="ECO:0000256" key="7">
    <source>
        <dbReference type="ARBA" id="ARBA00022737"/>
    </source>
</evidence>
<evidence type="ECO:0008006" key="13">
    <source>
        <dbReference type="Google" id="ProtNLM"/>
    </source>
</evidence>
<evidence type="ECO:0000256" key="5">
    <source>
        <dbReference type="ARBA" id="ARBA00022597"/>
    </source>
</evidence>
<evidence type="ECO:0000256" key="1">
    <source>
        <dbReference type="ARBA" id="ARBA00004651"/>
    </source>
</evidence>
<evidence type="ECO:0000256" key="3">
    <source>
        <dbReference type="ARBA" id="ARBA00022448"/>
    </source>
</evidence>
<dbReference type="OrthoDB" id="409725at2759"/>
<dbReference type="AlphaFoldDB" id="A0A835Z586"/>
<name>A0A835Z586_9STRA</name>
<dbReference type="InterPro" id="IPR004316">
    <property type="entry name" value="SWEET_rpt"/>
</dbReference>
<keyword evidence="8 10" id="KW-1133">Transmembrane helix</keyword>
<dbReference type="EMBL" id="JAFCMP010000246">
    <property type="protein sequence ID" value="KAG5182478.1"/>
    <property type="molecule type" value="Genomic_DNA"/>
</dbReference>
<feature type="transmembrane region" description="Helical" evidence="10">
    <location>
        <begin position="6"/>
        <end position="23"/>
    </location>
</feature>
<keyword evidence="4" id="KW-1003">Cell membrane</keyword>
<gene>
    <name evidence="11" type="ORF">JKP88DRAFT_164694</name>
</gene>
<evidence type="ECO:0000256" key="8">
    <source>
        <dbReference type="ARBA" id="ARBA00022989"/>
    </source>
</evidence>
<dbReference type="Pfam" id="PF03083">
    <property type="entry name" value="MtN3_slv"/>
    <property type="match status" value="2"/>
</dbReference>
<dbReference type="GO" id="GO:0005886">
    <property type="term" value="C:plasma membrane"/>
    <property type="evidence" value="ECO:0007669"/>
    <property type="project" value="UniProtKB-SubCell"/>
</dbReference>
<proteinExistence type="inferred from homology"/>
<keyword evidence="3" id="KW-0813">Transport</keyword>
<sequence>MVDPLNEIVIPLVGLITATILFYSPLREMREVDKTRLVGKLNVFPMACIPGNCFAWMVYALPTSNLWLWWSNLPSFMIGLWYMSVTLRATDLTAATYRMVQVVVGGGMLLVSLGLMMVIIAEDELSVAKNVVGAICILLLLVFYFAPLSTLVAVLRARDSSAFLLPLAVTTALNGAAWSAFGFYLGDAFLYGPNLIGAVNGCLQIGCCLGE</sequence>
<evidence type="ECO:0000256" key="9">
    <source>
        <dbReference type="ARBA" id="ARBA00023136"/>
    </source>
</evidence>
<accession>A0A835Z586</accession>
<feature type="transmembrane region" description="Helical" evidence="10">
    <location>
        <begin position="132"/>
        <end position="155"/>
    </location>
</feature>
<dbReference type="Gene3D" id="1.20.1280.290">
    <property type="match status" value="2"/>
</dbReference>
<dbReference type="PANTHER" id="PTHR10791">
    <property type="entry name" value="RAG1-ACTIVATING PROTEIN 1"/>
    <property type="match status" value="1"/>
</dbReference>
<keyword evidence="9 10" id="KW-0472">Membrane</keyword>
<keyword evidence="12" id="KW-1185">Reference proteome</keyword>
<dbReference type="InterPro" id="IPR047664">
    <property type="entry name" value="SWEET"/>
</dbReference>
<comment type="subcellular location">
    <subcellularLocation>
        <location evidence="1">Cell membrane</location>
        <topology evidence="1">Multi-pass membrane protein</topology>
    </subcellularLocation>
</comment>
<evidence type="ECO:0000256" key="2">
    <source>
        <dbReference type="ARBA" id="ARBA00007809"/>
    </source>
</evidence>
<keyword evidence="6 10" id="KW-0812">Transmembrane</keyword>
<comment type="caution">
    <text evidence="11">The sequence shown here is derived from an EMBL/GenBank/DDBJ whole genome shotgun (WGS) entry which is preliminary data.</text>
</comment>
<protein>
    <recommendedName>
        <fullName evidence="13">Bidirectional sugar transporter SWEET</fullName>
    </recommendedName>
</protein>